<keyword evidence="10" id="KW-1185">Reference proteome</keyword>
<dbReference type="InterPro" id="IPR017850">
    <property type="entry name" value="Alkaline_phosphatase_core_sf"/>
</dbReference>
<feature type="binding site" evidence="6">
    <location>
        <position position="283"/>
    </location>
    <ligand>
        <name>Mn(2+)</name>
        <dbReference type="ChEBI" id="CHEBI:29035"/>
        <label>2</label>
    </ligand>
</feature>
<dbReference type="CDD" id="cd16009">
    <property type="entry name" value="PPM"/>
    <property type="match status" value="1"/>
</dbReference>
<comment type="similarity">
    <text evidence="1 6">Belongs to the phosphopentomutase family.</text>
</comment>
<proteinExistence type="inferred from homology"/>
<feature type="binding site" evidence="6">
    <location>
        <position position="336"/>
    </location>
    <ligand>
        <name>Mn(2+)</name>
        <dbReference type="ChEBI" id="CHEBI:29035"/>
        <label>2</label>
    </ligand>
</feature>
<dbReference type="GO" id="GO:0043094">
    <property type="term" value="P:metabolic compound salvage"/>
    <property type="evidence" value="ECO:0007669"/>
    <property type="project" value="UniProtKB-UniRule"/>
</dbReference>
<gene>
    <name evidence="6" type="primary">deoB</name>
    <name evidence="9" type="ORF">EDC14_102271</name>
</gene>
<dbReference type="UniPathway" id="UPA00087">
    <property type="reaction ID" value="UER00173"/>
</dbReference>
<dbReference type="Proteomes" id="UP000295008">
    <property type="component" value="Unassembled WGS sequence"/>
</dbReference>
<feature type="binding site" evidence="6">
    <location>
        <position position="12"/>
    </location>
    <ligand>
        <name>Mn(2+)</name>
        <dbReference type="ChEBI" id="CHEBI:29035"/>
        <label>1</label>
    </ligand>
</feature>
<comment type="catalytic activity">
    <reaction evidence="6">
        <text>alpha-D-ribose 1-phosphate = D-ribose 5-phosphate</text>
        <dbReference type="Rhea" id="RHEA:18793"/>
        <dbReference type="ChEBI" id="CHEBI:57720"/>
        <dbReference type="ChEBI" id="CHEBI:78346"/>
        <dbReference type="EC" id="5.4.2.7"/>
    </reaction>
</comment>
<evidence type="ECO:0000256" key="3">
    <source>
        <dbReference type="ARBA" id="ARBA00022723"/>
    </source>
</evidence>
<dbReference type="SUPFAM" id="SSF53649">
    <property type="entry name" value="Alkaline phosphatase-like"/>
    <property type="match status" value="1"/>
</dbReference>
<dbReference type="OrthoDB" id="9769930at2"/>
<dbReference type="InterPro" id="IPR024052">
    <property type="entry name" value="Phosphopentomutase_DeoB_cap_sf"/>
</dbReference>
<dbReference type="InterPro" id="IPR010045">
    <property type="entry name" value="DeoB"/>
</dbReference>
<comment type="pathway">
    <text evidence="6">Carbohydrate degradation; 2-deoxy-D-ribose 1-phosphate degradation; D-glyceraldehyde 3-phosphate and acetaldehyde from 2-deoxy-alpha-D-ribose 1-phosphate: step 1/2.</text>
</comment>
<feature type="domain" description="Metalloenzyme" evidence="8">
    <location>
        <begin position="4"/>
        <end position="375"/>
    </location>
</feature>
<dbReference type="EMBL" id="SLUN01000022">
    <property type="protein sequence ID" value="TCL63015.1"/>
    <property type="molecule type" value="Genomic_DNA"/>
</dbReference>
<evidence type="ECO:0000313" key="10">
    <source>
        <dbReference type="Proteomes" id="UP000295008"/>
    </source>
</evidence>
<keyword evidence="2 6" id="KW-0963">Cytoplasm</keyword>
<dbReference type="GO" id="GO:0005829">
    <property type="term" value="C:cytosol"/>
    <property type="evidence" value="ECO:0007669"/>
    <property type="project" value="TreeGrafter"/>
</dbReference>
<dbReference type="FunFam" id="3.30.70.1250:FF:000001">
    <property type="entry name" value="Phosphopentomutase"/>
    <property type="match status" value="1"/>
</dbReference>
<dbReference type="Gene3D" id="3.30.70.1250">
    <property type="entry name" value="Phosphopentomutase"/>
    <property type="match status" value="1"/>
</dbReference>
<dbReference type="GO" id="GO:0006018">
    <property type="term" value="P:2-deoxyribose 1-phosphate catabolic process"/>
    <property type="evidence" value="ECO:0007669"/>
    <property type="project" value="UniProtKB-UniRule"/>
</dbReference>
<dbReference type="GO" id="GO:0030145">
    <property type="term" value="F:manganese ion binding"/>
    <property type="evidence" value="ECO:0007669"/>
    <property type="project" value="UniProtKB-UniRule"/>
</dbReference>
<dbReference type="EC" id="5.4.2.7" evidence="6 7"/>
<evidence type="ECO:0000256" key="7">
    <source>
        <dbReference type="NCBIfam" id="TIGR01696"/>
    </source>
</evidence>
<dbReference type="GO" id="GO:0000287">
    <property type="term" value="F:magnesium ion binding"/>
    <property type="evidence" value="ECO:0007669"/>
    <property type="project" value="UniProtKB-UniRule"/>
</dbReference>
<evidence type="ECO:0000313" key="9">
    <source>
        <dbReference type="EMBL" id="TCL63015.1"/>
    </source>
</evidence>
<feature type="binding site" evidence="6">
    <location>
        <position position="325"/>
    </location>
    <ligand>
        <name>Mn(2+)</name>
        <dbReference type="ChEBI" id="CHEBI:29035"/>
        <label>1</label>
    </ligand>
</feature>
<comment type="caution">
    <text evidence="9">The sequence shown here is derived from an EMBL/GenBank/DDBJ whole genome shotgun (WGS) entry which is preliminary data.</text>
</comment>
<dbReference type="Gene3D" id="3.40.720.10">
    <property type="entry name" value="Alkaline Phosphatase, subunit A"/>
    <property type="match status" value="1"/>
</dbReference>
<dbReference type="AlphaFoldDB" id="A0A4R1RB74"/>
<keyword evidence="4 6" id="KW-0464">Manganese</keyword>
<dbReference type="SUPFAM" id="SSF143856">
    <property type="entry name" value="DeoB insert domain-like"/>
    <property type="match status" value="1"/>
</dbReference>
<dbReference type="PANTHER" id="PTHR21110:SF0">
    <property type="entry name" value="PHOSPHOPENTOMUTASE"/>
    <property type="match status" value="1"/>
</dbReference>
<dbReference type="RefSeq" id="WP_132015481.1">
    <property type="nucleotide sequence ID" value="NZ_SLUN01000022.1"/>
</dbReference>
<evidence type="ECO:0000256" key="2">
    <source>
        <dbReference type="ARBA" id="ARBA00022490"/>
    </source>
</evidence>
<comment type="function">
    <text evidence="6">Isomerase that catalyzes the conversion of deoxy-ribose 1-phosphate (dRib-1-P) and ribose 1-phosphate (Rib-1-P) to deoxy-ribose 5-phosphate (dRib-5-P) and ribose 5-phosphate (Rib-5-P), respectively.</text>
</comment>
<evidence type="ECO:0000256" key="1">
    <source>
        <dbReference type="ARBA" id="ARBA00010373"/>
    </source>
</evidence>
<dbReference type="PANTHER" id="PTHR21110">
    <property type="entry name" value="PHOSPHOPENTOMUTASE"/>
    <property type="match status" value="1"/>
</dbReference>
<name>A0A4R1RB74_HYDET</name>
<dbReference type="GO" id="GO:0006015">
    <property type="term" value="P:5-phosphoribose 1-diphosphate biosynthetic process"/>
    <property type="evidence" value="ECO:0007669"/>
    <property type="project" value="UniProtKB-UniPathway"/>
</dbReference>
<dbReference type="NCBIfam" id="TIGR01696">
    <property type="entry name" value="deoB"/>
    <property type="match status" value="1"/>
</dbReference>
<comment type="subcellular location">
    <subcellularLocation>
        <location evidence="6">Cytoplasm</location>
    </subcellularLocation>
</comment>
<evidence type="ECO:0000259" key="8">
    <source>
        <dbReference type="Pfam" id="PF01676"/>
    </source>
</evidence>
<accession>A0A4R1RB74</accession>
<feature type="binding site" evidence="6">
    <location>
        <position position="288"/>
    </location>
    <ligand>
        <name>Mn(2+)</name>
        <dbReference type="ChEBI" id="CHEBI:29035"/>
        <label>2</label>
    </ligand>
</feature>
<sequence>MEIQRVFLVVLDGVGVGELPDAGLYGDQGSNTLGHTAQAVGGLYLPNLERAGLGRLTTIPGVSAAVKTGVYGKLAERSAGKDTTTGHWEMAGIILPKPFPVFPEGFPASILDEFIRLTGRPVIGNKAASGTAIIAELGAEHLRTGALIVYTSADSVFQIAAHEELVPLDELYRDCEIARGILQGDSGVGRVIARPFRGEPGAFYRTAGRKDFSLKPIAPTVLDRLKENGFTVFGVGKLEDIFSWQGLTDSNHTHNNQETLAFLSELLERDFKGLVFANCIDFDMLYGHRNDPNGFAKALTEVDAWLGAHVPRLRRGDVLIITGDHGGDPTTPSTDHSREYTPLLLFGPDLPETLALGTRATFADIAATICQWFGVGPWPVGEEFASLIQNALAKPE</sequence>
<dbReference type="Pfam" id="PF01676">
    <property type="entry name" value="Metalloenzyme"/>
    <property type="match status" value="1"/>
</dbReference>
<dbReference type="NCBIfam" id="NF003766">
    <property type="entry name" value="PRK05362.1"/>
    <property type="match status" value="1"/>
</dbReference>
<dbReference type="HAMAP" id="MF_00740">
    <property type="entry name" value="Phosphopentomut"/>
    <property type="match status" value="1"/>
</dbReference>
<comment type="cofactor">
    <cofactor evidence="6">
        <name>Mn(2+)</name>
        <dbReference type="ChEBI" id="CHEBI:29035"/>
    </cofactor>
    <text evidence="6">Binds 2 manganese ions.</text>
</comment>
<evidence type="ECO:0000256" key="6">
    <source>
        <dbReference type="HAMAP-Rule" id="MF_00740"/>
    </source>
</evidence>
<dbReference type="GO" id="GO:0009117">
    <property type="term" value="P:nucleotide metabolic process"/>
    <property type="evidence" value="ECO:0007669"/>
    <property type="project" value="UniProtKB-UniRule"/>
</dbReference>
<dbReference type="GO" id="GO:0008973">
    <property type="term" value="F:phosphopentomutase activity"/>
    <property type="evidence" value="ECO:0007669"/>
    <property type="project" value="UniProtKB-UniRule"/>
</dbReference>
<keyword evidence="3 6" id="KW-0479">Metal-binding</keyword>
<protein>
    <recommendedName>
        <fullName evidence="6 7">Phosphopentomutase</fullName>
        <ecNumber evidence="6 7">5.4.2.7</ecNumber>
    </recommendedName>
    <alternativeName>
        <fullName evidence="6">Phosphodeoxyribomutase</fullName>
    </alternativeName>
</protein>
<organism evidence="9 10">
    <name type="scientific">Hydrogenispora ethanolica</name>
    <dbReference type="NCBI Taxonomy" id="1082276"/>
    <lineage>
        <taxon>Bacteria</taxon>
        <taxon>Bacillati</taxon>
        <taxon>Bacillota</taxon>
        <taxon>Hydrogenispora</taxon>
    </lineage>
</organism>
<dbReference type="InterPro" id="IPR006124">
    <property type="entry name" value="Metalloenzyme"/>
</dbReference>
<feature type="binding site" evidence="6">
    <location>
        <position position="324"/>
    </location>
    <ligand>
        <name>Mn(2+)</name>
        <dbReference type="ChEBI" id="CHEBI:29035"/>
        <label>1</label>
    </ligand>
</feature>
<keyword evidence="5 6" id="KW-0413">Isomerase</keyword>
<evidence type="ECO:0000256" key="4">
    <source>
        <dbReference type="ARBA" id="ARBA00023211"/>
    </source>
</evidence>
<reference evidence="9 10" key="1">
    <citation type="submission" date="2019-03" db="EMBL/GenBank/DDBJ databases">
        <title>Genomic Encyclopedia of Type Strains, Phase IV (KMG-IV): sequencing the most valuable type-strain genomes for metagenomic binning, comparative biology and taxonomic classification.</title>
        <authorList>
            <person name="Goeker M."/>
        </authorList>
    </citation>
    <scope>NUCLEOTIDE SEQUENCE [LARGE SCALE GENOMIC DNA]</scope>
    <source>
        <strain evidence="9 10">LX-B</strain>
    </source>
</reference>
<comment type="catalytic activity">
    <reaction evidence="6">
        <text>2-deoxy-alpha-D-ribose 1-phosphate = 2-deoxy-D-ribose 5-phosphate</text>
        <dbReference type="Rhea" id="RHEA:27658"/>
        <dbReference type="ChEBI" id="CHEBI:57259"/>
        <dbReference type="ChEBI" id="CHEBI:62877"/>
        <dbReference type="EC" id="5.4.2.7"/>
    </reaction>
</comment>
<dbReference type="PIRSF" id="PIRSF001491">
    <property type="entry name" value="Ppentomutase"/>
    <property type="match status" value="1"/>
</dbReference>
<evidence type="ECO:0000256" key="5">
    <source>
        <dbReference type="ARBA" id="ARBA00023235"/>
    </source>
</evidence>